<evidence type="ECO:0000259" key="5">
    <source>
        <dbReference type="PROSITE" id="PS51078"/>
    </source>
</evidence>
<dbReference type="InterPro" id="IPR036390">
    <property type="entry name" value="WH_DNA-bd_sf"/>
</dbReference>
<dbReference type="PANTHER" id="PTHR30136:SF34">
    <property type="entry name" value="TRANSCRIPTIONAL REGULATOR"/>
    <property type="match status" value="1"/>
</dbReference>
<dbReference type="RefSeq" id="WP_258295257.1">
    <property type="nucleotide sequence ID" value="NZ_JANKJG010000010.1"/>
</dbReference>
<evidence type="ECO:0000256" key="2">
    <source>
        <dbReference type="ARBA" id="ARBA00023125"/>
    </source>
</evidence>
<name>A0ABT1Z300_9RHOB</name>
<keyword evidence="3" id="KW-0804">Transcription</keyword>
<feature type="domain" description="HTH iclR-type" evidence="4">
    <location>
        <begin position="16"/>
        <end position="76"/>
    </location>
</feature>
<dbReference type="PANTHER" id="PTHR30136">
    <property type="entry name" value="HELIX-TURN-HELIX TRANSCRIPTIONAL REGULATOR, ICLR FAMILY"/>
    <property type="match status" value="1"/>
</dbReference>
<dbReference type="InterPro" id="IPR005471">
    <property type="entry name" value="Tscrpt_reg_IclR_N"/>
</dbReference>
<dbReference type="SUPFAM" id="SSF46785">
    <property type="entry name" value="Winged helix' DNA-binding domain"/>
    <property type="match status" value="1"/>
</dbReference>
<dbReference type="InterPro" id="IPR029016">
    <property type="entry name" value="GAF-like_dom_sf"/>
</dbReference>
<sequence length="262" mass="27962">MTTASGPDGPPHRDISSTFFKGLQVLSAFDDDHPRLTMAEIGQITGLDRAAVRRLMITLVAFGYVQKTGKHYGLLPKILTLTGSYMRGNAMGTVVQPILNRHSKDLLKEISLAARADTEAVYIAKSILSDADISFGFTVGSRLPILQTAIGRMLLATCDDATLSQIVRTAPLRPYTAQSLMDREAILSKVQDARAQGYALVDNEFEAGVAGLAVPVGPVAGATMVIGVSVPLARLTGTDLKTHALNTLQQCANELVRSRTGV</sequence>
<accession>A0ABT1Z300</accession>
<evidence type="ECO:0000313" key="6">
    <source>
        <dbReference type="EMBL" id="MCR8827485.1"/>
    </source>
</evidence>
<dbReference type="Gene3D" id="3.30.450.40">
    <property type="match status" value="1"/>
</dbReference>
<dbReference type="SMART" id="SM00346">
    <property type="entry name" value="HTH_ICLR"/>
    <property type="match status" value="1"/>
</dbReference>
<evidence type="ECO:0000313" key="7">
    <source>
        <dbReference type="Proteomes" id="UP001165396"/>
    </source>
</evidence>
<dbReference type="Proteomes" id="UP001165396">
    <property type="component" value="Unassembled WGS sequence"/>
</dbReference>
<comment type="caution">
    <text evidence="6">The sequence shown here is derived from an EMBL/GenBank/DDBJ whole genome shotgun (WGS) entry which is preliminary data.</text>
</comment>
<dbReference type="InterPro" id="IPR014757">
    <property type="entry name" value="Tscrpt_reg_IclR_C"/>
</dbReference>
<dbReference type="EMBL" id="JANKJG010000010">
    <property type="protein sequence ID" value="MCR8827485.1"/>
    <property type="molecule type" value="Genomic_DNA"/>
</dbReference>
<keyword evidence="7" id="KW-1185">Reference proteome</keyword>
<evidence type="ECO:0000256" key="1">
    <source>
        <dbReference type="ARBA" id="ARBA00023015"/>
    </source>
</evidence>
<evidence type="ECO:0000259" key="4">
    <source>
        <dbReference type="PROSITE" id="PS51077"/>
    </source>
</evidence>
<dbReference type="Gene3D" id="1.10.10.10">
    <property type="entry name" value="Winged helix-like DNA-binding domain superfamily/Winged helix DNA-binding domain"/>
    <property type="match status" value="1"/>
</dbReference>
<organism evidence="6 7">
    <name type="scientific">Pseudosulfitobacter koreensis</name>
    <dbReference type="NCBI Taxonomy" id="2968472"/>
    <lineage>
        <taxon>Bacteria</taxon>
        <taxon>Pseudomonadati</taxon>
        <taxon>Pseudomonadota</taxon>
        <taxon>Alphaproteobacteria</taxon>
        <taxon>Rhodobacterales</taxon>
        <taxon>Roseobacteraceae</taxon>
        <taxon>Pseudosulfitobacter</taxon>
    </lineage>
</organism>
<gene>
    <name evidence="6" type="ORF">NTA49_13165</name>
</gene>
<dbReference type="InterPro" id="IPR036388">
    <property type="entry name" value="WH-like_DNA-bd_sf"/>
</dbReference>
<keyword evidence="1" id="KW-0805">Transcription regulation</keyword>
<dbReference type="PROSITE" id="PS51077">
    <property type="entry name" value="HTH_ICLR"/>
    <property type="match status" value="1"/>
</dbReference>
<feature type="domain" description="IclR-ED" evidence="5">
    <location>
        <begin position="77"/>
        <end position="261"/>
    </location>
</feature>
<dbReference type="Pfam" id="PF09339">
    <property type="entry name" value="HTH_IclR"/>
    <property type="match status" value="1"/>
</dbReference>
<reference evidence="6" key="1">
    <citation type="submission" date="2022-07" db="EMBL/GenBank/DDBJ databases">
        <title>Pseudosulfitobacter sp. strain AP-MA-4, whole genome sequence.</title>
        <authorList>
            <person name="Jiang Y."/>
        </authorList>
    </citation>
    <scope>NUCLEOTIDE SEQUENCE</scope>
    <source>
        <strain evidence="6">AP-MA-4</strain>
    </source>
</reference>
<dbReference type="PROSITE" id="PS51078">
    <property type="entry name" value="ICLR_ED"/>
    <property type="match status" value="1"/>
</dbReference>
<evidence type="ECO:0000256" key="3">
    <source>
        <dbReference type="ARBA" id="ARBA00023163"/>
    </source>
</evidence>
<dbReference type="InterPro" id="IPR050707">
    <property type="entry name" value="HTH_MetabolicPath_Reg"/>
</dbReference>
<dbReference type="SUPFAM" id="SSF55781">
    <property type="entry name" value="GAF domain-like"/>
    <property type="match status" value="1"/>
</dbReference>
<dbReference type="Pfam" id="PF01614">
    <property type="entry name" value="IclR_C"/>
    <property type="match status" value="1"/>
</dbReference>
<keyword evidence="2" id="KW-0238">DNA-binding</keyword>
<protein>
    <submittedName>
        <fullName evidence="6">Helix-turn-helix domain-containing protein</fullName>
    </submittedName>
</protein>
<proteinExistence type="predicted"/>